<evidence type="ECO:0000313" key="3">
    <source>
        <dbReference type="Proteomes" id="UP000294919"/>
    </source>
</evidence>
<dbReference type="OrthoDB" id="1708376at2"/>
<dbReference type="Proteomes" id="UP000294919">
    <property type="component" value="Unassembled WGS sequence"/>
</dbReference>
<feature type="region of interest" description="Disordered" evidence="1">
    <location>
        <begin position="53"/>
        <end position="109"/>
    </location>
</feature>
<evidence type="ECO:0000256" key="1">
    <source>
        <dbReference type="SAM" id="MobiDB-lite"/>
    </source>
</evidence>
<keyword evidence="3" id="KW-1185">Reference proteome</keyword>
<accession>A0A4R2LAX3</accession>
<feature type="compositionally biased region" description="Basic and acidic residues" evidence="1">
    <location>
        <begin position="53"/>
        <end position="97"/>
    </location>
</feature>
<protein>
    <submittedName>
        <fullName evidence="2">Uncharacterized protein</fullName>
    </submittedName>
</protein>
<sequence>MSIRPIDFQVLVPKTQQMSQENQALNNKIRNEQEYLIQQDKINVEQQLNKVKKFENKDRLNMRNDQDKNKKGYRQDLDKKKEDDEKEDEHKNTDKKFMNGIGTNIDIKI</sequence>
<evidence type="ECO:0000313" key="2">
    <source>
        <dbReference type="EMBL" id="TCO79918.1"/>
    </source>
</evidence>
<name>A0A4R2LAX3_9FIRM</name>
<gene>
    <name evidence="2" type="ORF">EV214_101152</name>
</gene>
<comment type="caution">
    <text evidence="2">The sequence shown here is derived from an EMBL/GenBank/DDBJ whole genome shotgun (WGS) entry which is preliminary data.</text>
</comment>
<organism evidence="2 3">
    <name type="scientific">Marinisporobacter balticus</name>
    <dbReference type="NCBI Taxonomy" id="2018667"/>
    <lineage>
        <taxon>Bacteria</taxon>
        <taxon>Bacillati</taxon>
        <taxon>Bacillota</taxon>
        <taxon>Clostridia</taxon>
        <taxon>Peptostreptococcales</taxon>
        <taxon>Thermotaleaceae</taxon>
        <taxon>Marinisporobacter</taxon>
    </lineage>
</organism>
<dbReference type="EMBL" id="SLWV01000001">
    <property type="protein sequence ID" value="TCO79918.1"/>
    <property type="molecule type" value="Genomic_DNA"/>
</dbReference>
<proteinExistence type="predicted"/>
<reference evidence="2 3" key="1">
    <citation type="submission" date="2019-03" db="EMBL/GenBank/DDBJ databases">
        <title>Genomic Encyclopedia of Type Strains, Phase IV (KMG-IV): sequencing the most valuable type-strain genomes for metagenomic binning, comparative biology and taxonomic classification.</title>
        <authorList>
            <person name="Goeker M."/>
        </authorList>
    </citation>
    <scope>NUCLEOTIDE SEQUENCE [LARGE SCALE GENOMIC DNA]</scope>
    <source>
        <strain evidence="2 3">DSM 102940</strain>
    </source>
</reference>
<dbReference type="RefSeq" id="WP_132241685.1">
    <property type="nucleotide sequence ID" value="NZ_SLWV01000001.1"/>
</dbReference>
<dbReference type="AlphaFoldDB" id="A0A4R2LAX3"/>